<dbReference type="Proteomes" id="UP000262524">
    <property type="component" value="Unassembled WGS sequence"/>
</dbReference>
<evidence type="ECO:0000313" key="2">
    <source>
        <dbReference type="EMBL" id="RGI83527.1"/>
    </source>
</evidence>
<keyword evidence="1" id="KW-0732">Signal</keyword>
<protein>
    <recommendedName>
        <fullName evidence="4">Cohesin domain-containing protein</fullName>
    </recommendedName>
</protein>
<feature type="chain" id="PRO_5016779097" description="Cohesin domain-containing protein" evidence="1">
    <location>
        <begin position="25"/>
        <end position="66"/>
    </location>
</feature>
<evidence type="ECO:0008006" key="4">
    <source>
        <dbReference type="Google" id="ProtNLM"/>
    </source>
</evidence>
<accession>A0A374NHT9</accession>
<evidence type="ECO:0000313" key="3">
    <source>
        <dbReference type="Proteomes" id="UP000262524"/>
    </source>
</evidence>
<dbReference type="AlphaFoldDB" id="A0A374NHT9"/>
<comment type="caution">
    <text evidence="2">The sequence shown here is derived from an EMBL/GenBank/DDBJ whole genome shotgun (WGS) entry which is preliminary data.</text>
</comment>
<dbReference type="RefSeq" id="WP_005345422.1">
    <property type="nucleotide sequence ID" value="NZ_CAUHII010000064.1"/>
</dbReference>
<organism evidence="2 3">
    <name type="scientific">Anaerobutyricum hallii</name>
    <dbReference type="NCBI Taxonomy" id="39488"/>
    <lineage>
        <taxon>Bacteria</taxon>
        <taxon>Bacillati</taxon>
        <taxon>Bacillota</taxon>
        <taxon>Clostridia</taxon>
        <taxon>Lachnospirales</taxon>
        <taxon>Lachnospiraceae</taxon>
        <taxon>Anaerobutyricum</taxon>
    </lineage>
</organism>
<reference evidence="2 3" key="1">
    <citation type="submission" date="2018-08" db="EMBL/GenBank/DDBJ databases">
        <title>A genome reference for cultivated species of the human gut microbiota.</title>
        <authorList>
            <person name="Zou Y."/>
            <person name="Xue W."/>
            <person name="Luo G."/>
        </authorList>
    </citation>
    <scope>NUCLEOTIDE SEQUENCE [LARGE SCALE GENOMIC DNA]</scope>
    <source>
        <strain evidence="2 3">TM10-1AC</strain>
    </source>
</reference>
<dbReference type="GeneID" id="75049261"/>
<sequence length="66" mass="7042">MKKIYTLISCLVLAIMALGMNVNASTGRTIISVDKVVAGEESSVRVPVKIMNNEGLVGATITIEYD</sequence>
<gene>
    <name evidence="2" type="ORF">DXD91_11895</name>
</gene>
<dbReference type="EMBL" id="QSOE01000095">
    <property type="protein sequence ID" value="RGI83527.1"/>
    <property type="molecule type" value="Genomic_DNA"/>
</dbReference>
<feature type="signal peptide" evidence="1">
    <location>
        <begin position="1"/>
        <end position="24"/>
    </location>
</feature>
<name>A0A374NHT9_9FIRM</name>
<evidence type="ECO:0000256" key="1">
    <source>
        <dbReference type="SAM" id="SignalP"/>
    </source>
</evidence>
<proteinExistence type="predicted"/>